<dbReference type="AlphaFoldDB" id="A0A9D2HC48"/>
<accession>A0A9D2HC48</accession>
<comment type="caution">
    <text evidence="2">The sequence shown here is derived from an EMBL/GenBank/DDBJ whole genome shotgun (WGS) entry which is preliminary data.</text>
</comment>
<evidence type="ECO:0000313" key="2">
    <source>
        <dbReference type="EMBL" id="HJA07466.1"/>
    </source>
</evidence>
<dbReference type="SUPFAM" id="SSF54106">
    <property type="entry name" value="LysM domain"/>
    <property type="match status" value="1"/>
</dbReference>
<dbReference type="Pfam" id="PF12673">
    <property type="entry name" value="SipL"/>
    <property type="match status" value="3"/>
</dbReference>
<dbReference type="EMBL" id="DXAK01000048">
    <property type="protein sequence ID" value="HJA07466.1"/>
    <property type="molecule type" value="Genomic_DNA"/>
</dbReference>
<feature type="domain" description="LysM" evidence="1">
    <location>
        <begin position="468"/>
        <end position="511"/>
    </location>
</feature>
<sequence length="519" mass="59586">MELIRKPIHYTQEGKSVFDQFYLDEDYNVPDQKEDVQRIIQGSAECRPEDIRPVENYVKITGKVYFRVLYMTASGDPKPAVLEGKIPFEEMVYAENDGNETFFIRNMRTEFTGTMVHSRKLSLRVMTELEIGRESLRDEELTTDVEGSIPVYRKMQKMNLLKLSVSKKDTYRIKEEIVLPGTKESIGQMLSADIVSRKMDIRLGQDEILIRGELLMFCMYLSGEGKADWIEQSVPYEGRIPCEGVSGEMFHHIRYSLEDTLSDVRMDEDGEMRVIGIEATLVLRMNIYEEEETEILRDMYSLEEECTFETQDTVFEELLMQNQSRCKLSERLALPELKEDVLQIIHSQGNIQVESEQHVQEGIRVEGILHLSFLYVRGDDIEPYGSWQGILPFSYLIEYPDMPEDAQSSLSSHVEQLAVTLAGSEAVEVKAVLAFDVFLRKMIPVSVITKVETKPFDMEALAERPGIVGHIVRDGEDMWSLAKQYMTTVDGIREINGLDSENVRTGDKLLILKENMSIL</sequence>
<dbReference type="CDD" id="cd00118">
    <property type="entry name" value="LysM"/>
    <property type="match status" value="1"/>
</dbReference>
<protein>
    <submittedName>
        <fullName evidence="2">DUF3794 domain-containing protein</fullName>
    </submittedName>
</protein>
<evidence type="ECO:0000259" key="1">
    <source>
        <dbReference type="PROSITE" id="PS51782"/>
    </source>
</evidence>
<proteinExistence type="predicted"/>
<dbReference type="InterPro" id="IPR024300">
    <property type="entry name" value="SipL_SPOCS_dom"/>
</dbReference>
<name>A0A9D2HC48_9FIRM</name>
<dbReference type="Proteomes" id="UP000824223">
    <property type="component" value="Unassembled WGS sequence"/>
</dbReference>
<evidence type="ECO:0000313" key="3">
    <source>
        <dbReference type="Proteomes" id="UP000824223"/>
    </source>
</evidence>
<dbReference type="InterPro" id="IPR018392">
    <property type="entry name" value="LysM"/>
</dbReference>
<gene>
    <name evidence="2" type="ORF">H9798_10065</name>
</gene>
<dbReference type="Gene3D" id="3.10.350.10">
    <property type="entry name" value="LysM domain"/>
    <property type="match status" value="1"/>
</dbReference>
<dbReference type="PROSITE" id="PS51782">
    <property type="entry name" value="LYSM"/>
    <property type="match status" value="1"/>
</dbReference>
<organism evidence="2 3">
    <name type="scientific">Candidatus Mediterraneibacter pullicola</name>
    <dbReference type="NCBI Taxonomy" id="2838682"/>
    <lineage>
        <taxon>Bacteria</taxon>
        <taxon>Bacillati</taxon>
        <taxon>Bacillota</taxon>
        <taxon>Clostridia</taxon>
        <taxon>Lachnospirales</taxon>
        <taxon>Lachnospiraceae</taxon>
        <taxon>Mediterraneibacter</taxon>
    </lineage>
</organism>
<dbReference type="InterPro" id="IPR036779">
    <property type="entry name" value="LysM_dom_sf"/>
</dbReference>
<dbReference type="Pfam" id="PF01476">
    <property type="entry name" value="LysM"/>
    <property type="match status" value="1"/>
</dbReference>
<reference evidence="2" key="2">
    <citation type="submission" date="2021-04" db="EMBL/GenBank/DDBJ databases">
        <authorList>
            <person name="Gilroy R."/>
        </authorList>
    </citation>
    <scope>NUCLEOTIDE SEQUENCE</scope>
    <source>
        <strain evidence="2">ChiSjej2B20-11307</strain>
    </source>
</reference>
<reference evidence="2" key="1">
    <citation type="journal article" date="2021" name="PeerJ">
        <title>Extensive microbial diversity within the chicken gut microbiome revealed by metagenomics and culture.</title>
        <authorList>
            <person name="Gilroy R."/>
            <person name="Ravi A."/>
            <person name="Getino M."/>
            <person name="Pursley I."/>
            <person name="Horton D.L."/>
            <person name="Alikhan N.F."/>
            <person name="Baker D."/>
            <person name="Gharbi K."/>
            <person name="Hall N."/>
            <person name="Watson M."/>
            <person name="Adriaenssens E.M."/>
            <person name="Foster-Nyarko E."/>
            <person name="Jarju S."/>
            <person name="Secka A."/>
            <person name="Antonio M."/>
            <person name="Oren A."/>
            <person name="Chaudhuri R.R."/>
            <person name="La Ragione R."/>
            <person name="Hildebrand F."/>
            <person name="Pallen M.J."/>
        </authorList>
    </citation>
    <scope>NUCLEOTIDE SEQUENCE</scope>
    <source>
        <strain evidence="2">ChiSjej2B20-11307</strain>
    </source>
</reference>